<dbReference type="AlphaFoldDB" id="A0A7R8UT35"/>
<proteinExistence type="predicted"/>
<feature type="region of interest" description="Disordered" evidence="1">
    <location>
        <begin position="385"/>
        <end position="423"/>
    </location>
</feature>
<dbReference type="InParanoid" id="A0A7R8UT35"/>
<feature type="compositionally biased region" description="Polar residues" evidence="1">
    <location>
        <begin position="396"/>
        <end position="421"/>
    </location>
</feature>
<dbReference type="OrthoDB" id="6497308at2759"/>
<evidence type="ECO:0000313" key="3">
    <source>
        <dbReference type="Proteomes" id="UP000594454"/>
    </source>
</evidence>
<organism evidence="2 3">
    <name type="scientific">Hermetia illucens</name>
    <name type="common">Black soldier fly</name>
    <dbReference type="NCBI Taxonomy" id="343691"/>
    <lineage>
        <taxon>Eukaryota</taxon>
        <taxon>Metazoa</taxon>
        <taxon>Ecdysozoa</taxon>
        <taxon>Arthropoda</taxon>
        <taxon>Hexapoda</taxon>
        <taxon>Insecta</taxon>
        <taxon>Pterygota</taxon>
        <taxon>Neoptera</taxon>
        <taxon>Endopterygota</taxon>
        <taxon>Diptera</taxon>
        <taxon>Brachycera</taxon>
        <taxon>Stratiomyomorpha</taxon>
        <taxon>Stratiomyidae</taxon>
        <taxon>Hermetiinae</taxon>
        <taxon>Hermetia</taxon>
    </lineage>
</organism>
<dbReference type="Proteomes" id="UP000594454">
    <property type="component" value="Chromosome 4"/>
</dbReference>
<protein>
    <submittedName>
        <fullName evidence="2">Uncharacterized protein</fullName>
    </submittedName>
</protein>
<dbReference type="EMBL" id="LR899012">
    <property type="protein sequence ID" value="CAD7086541.1"/>
    <property type="molecule type" value="Genomic_DNA"/>
</dbReference>
<feature type="compositionally biased region" description="Low complexity" evidence="1">
    <location>
        <begin position="385"/>
        <end position="395"/>
    </location>
</feature>
<reference evidence="2 3" key="1">
    <citation type="submission" date="2020-11" db="EMBL/GenBank/DDBJ databases">
        <authorList>
            <person name="Wallbank WR R."/>
            <person name="Pardo Diaz C."/>
            <person name="Kozak K."/>
            <person name="Martin S."/>
            <person name="Jiggins C."/>
            <person name="Moest M."/>
            <person name="Warren A I."/>
            <person name="Generalovic N T."/>
            <person name="Byers J.R.P. K."/>
            <person name="Montejo-Kovacevich G."/>
            <person name="Yen C E."/>
        </authorList>
    </citation>
    <scope>NUCLEOTIDE SEQUENCE [LARGE SCALE GENOMIC DNA]</scope>
</reference>
<dbReference type="FunCoup" id="A0A7R8UT35">
    <property type="interactions" value="41"/>
</dbReference>
<sequence length="563" mass="63889">MVEMKLLNKYLSYLHPDIYSSCTCVRSYYITEAESRLLNEINHKHCDAQFGREMFTLKDLVVRLSDANKFYQFLDICYRKLVTGSKSPSDKCGFIRINKESVVPYTVRANEQVVPLFYFEGETENLRQKAELLSGWDLAYLKFCCKVQGIRNELFSSESVAVISLTDIKSYFPTGTEFEDYWPSKVVDSNLLIASKNINNSVHWTRQPTAPPVTPKILNAAPKNSQQQQQQIRKNAYQTGVANQNVQRMHQAAAAASMAIPQTGLSSAAVQAWSLAYAQGALRAGETLAQNDVRIFQAQQQVQRGYTAHNANAAQNIQNLQSLMTARQQYNYNTRGMAIPTMNNCAQSPQPPPLVRSAGQNQTHMSNTAANVVLQQQQQQRQQQIQQQQQQLQRLNTMQNGRSSQSTASNTMQRHTSNTPAASVADVLDTNLRIIPEITTQSNTVPYKVQKVFVFEDTLVPCINMKAYNDSEPLMTLTDFRECFFPSVPWNHCKRLIEALGVEMYKGNRRQTLALIESGKNHNESIPLIQVRDVIKYMPQLRYMMRSSPMGQEQPPNKRTRIS</sequence>
<accession>A0A7R8UT35</accession>
<gene>
    <name evidence="2" type="ORF">HERILL_LOCUS9308</name>
</gene>
<keyword evidence="3" id="KW-1185">Reference proteome</keyword>
<evidence type="ECO:0000313" key="2">
    <source>
        <dbReference type="EMBL" id="CAD7086541.1"/>
    </source>
</evidence>
<evidence type="ECO:0000256" key="1">
    <source>
        <dbReference type="SAM" id="MobiDB-lite"/>
    </source>
</evidence>
<name>A0A7R8UT35_HERIL</name>